<keyword evidence="2 7" id="KW-0808">Transferase</keyword>
<feature type="region of interest" description="Disordered" evidence="8">
    <location>
        <begin position="646"/>
        <end position="692"/>
    </location>
</feature>
<gene>
    <name evidence="10" type="ORF">BS50DRAFT_570722</name>
</gene>
<dbReference type="PANTHER" id="PTHR12865">
    <property type="entry name" value="PHOSPHATIDYLINOSITOL 4-KINASE TYPE-II"/>
    <property type="match status" value="1"/>
</dbReference>
<evidence type="ECO:0000256" key="1">
    <source>
        <dbReference type="ARBA" id="ARBA00022475"/>
    </source>
</evidence>
<proteinExistence type="inferred from homology"/>
<dbReference type="InterPro" id="IPR000403">
    <property type="entry name" value="PI3/4_kinase_cat_dom"/>
</dbReference>
<dbReference type="AlphaFoldDB" id="A0A2T2P0Y8"/>
<accession>A0A2T2P0Y8</accession>
<evidence type="ECO:0000256" key="7">
    <source>
        <dbReference type="RuleBase" id="RU367084"/>
    </source>
</evidence>
<evidence type="ECO:0000256" key="3">
    <source>
        <dbReference type="ARBA" id="ARBA00022741"/>
    </source>
</evidence>
<evidence type="ECO:0000256" key="8">
    <source>
        <dbReference type="SAM" id="MobiDB-lite"/>
    </source>
</evidence>
<dbReference type="EC" id="2.7.1.67" evidence="7"/>
<evidence type="ECO:0000256" key="6">
    <source>
        <dbReference type="ARBA" id="ARBA00023136"/>
    </source>
</evidence>
<dbReference type="EMBL" id="KZ678131">
    <property type="protein sequence ID" value="PSN71345.1"/>
    <property type="molecule type" value="Genomic_DNA"/>
</dbReference>
<dbReference type="STRING" id="1448308.A0A2T2P0Y8"/>
<dbReference type="GO" id="GO:0005768">
    <property type="term" value="C:endosome"/>
    <property type="evidence" value="ECO:0007669"/>
    <property type="project" value="UniProtKB-UniRule"/>
</dbReference>
<feature type="compositionally biased region" description="Acidic residues" evidence="8">
    <location>
        <begin position="18"/>
        <end position="32"/>
    </location>
</feature>
<sequence>MPKPRRPPTSGYARIAQAEEEEDSHGESDDDFNERTLSTSQYAPIQPKRNSHMQVPPSGDASPNMRRTGSGRRGRSNSGVDIKAINARLERWAEEIAQKFKIKKHKDAPEDEQLEIHHSVFQAPDWVRPATAESLTFDYDGSADRMTKLQFDDIIESVRTAIEMGTHPKLISQGSSGSYFARNTQGKVVGVFKPKDEEPYASRNPKWTKWIHRNLFPFFFGRACLIPNLSYVSEAAAYILDTQLRTNLVPYTDIVGLSSKSFHYDFWDRRAYYRNKKPLPEKMGSFQVFLKGFKDANIFLKEHPWPDQHNSGFRTDGAPRRKKRRWAEECRPSGPQSDYEDDEDEQLNPNDQERQRRVFWTDALQQSFREQLEKLVILDYIMRNTDRGLDNWMIKIDQKAQEATIVAEPPKLNGDVEGESESQPSNYTKQSMSELDPYGRREPMTATSRSATPMPNAPTPIVSIGAIDNSLSWPWKHPDAWRSYPFGWLFLPVSLIGQPFSEATRRHFLPLLTSKQWWSDTQLALRKCFTQDADFKERMYAKQIAVMKGQAWNVVETLKTPDHGPLELTRRARVCVWDDLVDIPIAVPLRAPSAEMRRKRQTKQRPDGEQEEMDITALSTPPQKPQSDLIMNSPPLGTAHENRFNLSRESSSVDVRESEDNVRGPLSPATVQAVSWTSRSIPESSSALANGRPNHRARMSYEVPRHWHDNDTRRYQRRYSLSSRRGHSTMFLGDDDDEGDLGYAVNEDLEGNRKRVIVERLEMVKSRNPVFTWC</sequence>
<protein>
    <recommendedName>
        <fullName evidence="7">Phosphatidylinositol 4-kinase</fullName>
        <ecNumber evidence="7">2.7.1.67</ecNumber>
    </recommendedName>
</protein>
<dbReference type="GO" id="GO:0005524">
    <property type="term" value="F:ATP binding"/>
    <property type="evidence" value="ECO:0007669"/>
    <property type="project" value="UniProtKB-UniRule"/>
</dbReference>
<dbReference type="InterPro" id="IPR039756">
    <property type="entry name" value="Lsb6/PI4K2"/>
</dbReference>
<reference evidence="10 11" key="1">
    <citation type="journal article" date="2018" name="Front. Microbiol.">
        <title>Genome-Wide Analysis of Corynespora cassiicola Leaf Fall Disease Putative Effectors.</title>
        <authorList>
            <person name="Lopez D."/>
            <person name="Ribeiro S."/>
            <person name="Label P."/>
            <person name="Fumanal B."/>
            <person name="Venisse J.S."/>
            <person name="Kohler A."/>
            <person name="de Oliveira R.R."/>
            <person name="Labutti K."/>
            <person name="Lipzen A."/>
            <person name="Lail K."/>
            <person name="Bauer D."/>
            <person name="Ohm R.A."/>
            <person name="Barry K.W."/>
            <person name="Spatafora J."/>
            <person name="Grigoriev I.V."/>
            <person name="Martin F.M."/>
            <person name="Pujade-Renaud V."/>
        </authorList>
    </citation>
    <scope>NUCLEOTIDE SEQUENCE [LARGE SCALE GENOMIC DNA]</scope>
    <source>
        <strain evidence="10 11">Philippines</strain>
    </source>
</reference>
<name>A0A2T2P0Y8_CORCC</name>
<comment type="subcellular location">
    <subcellularLocation>
        <location evidence="7">Cell membrane</location>
        <topology evidence="7">Peripheral membrane protein</topology>
    </subcellularLocation>
    <subcellularLocation>
        <location evidence="7">Vacuole membrane</location>
        <topology evidence="7">Peripheral membrane protein</topology>
    </subcellularLocation>
</comment>
<feature type="region of interest" description="Disordered" evidence="8">
    <location>
        <begin position="1"/>
        <end position="80"/>
    </location>
</feature>
<dbReference type="GO" id="GO:0004430">
    <property type="term" value="F:1-phosphatidylinositol 4-kinase activity"/>
    <property type="evidence" value="ECO:0007669"/>
    <property type="project" value="UniProtKB-UniRule"/>
</dbReference>
<dbReference type="PANTHER" id="PTHR12865:SF1">
    <property type="entry name" value="PHOSPHATIDYLINOSITOL 4-KINASE TYPE 2"/>
    <property type="match status" value="1"/>
</dbReference>
<keyword evidence="6" id="KW-0472">Membrane</keyword>
<dbReference type="Proteomes" id="UP000240883">
    <property type="component" value="Unassembled WGS sequence"/>
</dbReference>
<dbReference type="GO" id="GO:0000329">
    <property type="term" value="C:fungal-type vacuole membrane"/>
    <property type="evidence" value="ECO:0007669"/>
    <property type="project" value="TreeGrafter"/>
</dbReference>
<keyword evidence="3 7" id="KW-0547">Nucleotide-binding</keyword>
<organism evidence="10 11">
    <name type="scientific">Corynespora cassiicola Philippines</name>
    <dbReference type="NCBI Taxonomy" id="1448308"/>
    <lineage>
        <taxon>Eukaryota</taxon>
        <taxon>Fungi</taxon>
        <taxon>Dikarya</taxon>
        <taxon>Ascomycota</taxon>
        <taxon>Pezizomycotina</taxon>
        <taxon>Dothideomycetes</taxon>
        <taxon>Pleosporomycetidae</taxon>
        <taxon>Pleosporales</taxon>
        <taxon>Corynesporascaceae</taxon>
        <taxon>Corynespora</taxon>
    </lineage>
</organism>
<dbReference type="GO" id="GO:0007032">
    <property type="term" value="P:endosome organization"/>
    <property type="evidence" value="ECO:0007669"/>
    <property type="project" value="TreeGrafter"/>
</dbReference>
<comment type="similarity">
    <text evidence="7">Belongs to the PI3/PI4-kinase family.</text>
</comment>
<dbReference type="GO" id="GO:0005886">
    <property type="term" value="C:plasma membrane"/>
    <property type="evidence" value="ECO:0007669"/>
    <property type="project" value="UniProtKB-SubCell"/>
</dbReference>
<keyword evidence="4 7" id="KW-0418">Kinase</keyword>
<comment type="cofactor">
    <cofactor evidence="7">
        <name>Mg(2+)</name>
        <dbReference type="ChEBI" id="CHEBI:18420"/>
    </cofactor>
    <cofactor evidence="7">
        <name>Mn(2+)</name>
        <dbReference type="ChEBI" id="CHEBI:29035"/>
    </cofactor>
</comment>
<evidence type="ECO:0000256" key="5">
    <source>
        <dbReference type="ARBA" id="ARBA00022840"/>
    </source>
</evidence>
<evidence type="ECO:0000313" key="11">
    <source>
        <dbReference type="Proteomes" id="UP000240883"/>
    </source>
</evidence>
<comment type="catalytic activity">
    <reaction evidence="7">
        <text>a 1,2-diacyl-sn-glycero-3-phospho-(1D-myo-inositol) + ATP = a 1,2-diacyl-sn-glycero-3-phospho-(1D-myo-inositol 4-phosphate) + ADP + H(+)</text>
        <dbReference type="Rhea" id="RHEA:19877"/>
        <dbReference type="ChEBI" id="CHEBI:15378"/>
        <dbReference type="ChEBI" id="CHEBI:30616"/>
        <dbReference type="ChEBI" id="CHEBI:57880"/>
        <dbReference type="ChEBI" id="CHEBI:58178"/>
        <dbReference type="ChEBI" id="CHEBI:456216"/>
        <dbReference type="EC" id="2.7.1.67"/>
    </reaction>
</comment>
<dbReference type="GO" id="GO:0007030">
    <property type="term" value="P:Golgi organization"/>
    <property type="evidence" value="ECO:0007669"/>
    <property type="project" value="TreeGrafter"/>
</dbReference>
<dbReference type="OrthoDB" id="3349449at2759"/>
<keyword evidence="11" id="KW-1185">Reference proteome</keyword>
<feature type="compositionally biased region" description="Polar residues" evidence="8">
    <location>
        <begin position="669"/>
        <end position="688"/>
    </location>
</feature>
<feature type="compositionally biased region" description="Polar residues" evidence="8">
    <location>
        <begin position="617"/>
        <end position="628"/>
    </location>
</feature>
<keyword evidence="1 7" id="KW-1003">Cell membrane</keyword>
<dbReference type="Pfam" id="PF00454">
    <property type="entry name" value="PI3_PI4_kinase"/>
    <property type="match status" value="1"/>
</dbReference>
<dbReference type="GO" id="GO:0046854">
    <property type="term" value="P:phosphatidylinositol phosphate biosynthetic process"/>
    <property type="evidence" value="ECO:0007669"/>
    <property type="project" value="UniProtKB-UniRule"/>
</dbReference>
<feature type="region of interest" description="Disordered" evidence="8">
    <location>
        <begin position="594"/>
        <end position="628"/>
    </location>
</feature>
<evidence type="ECO:0000313" key="10">
    <source>
        <dbReference type="EMBL" id="PSN71345.1"/>
    </source>
</evidence>
<feature type="region of interest" description="Disordered" evidence="8">
    <location>
        <begin position="309"/>
        <end position="354"/>
    </location>
</feature>
<evidence type="ECO:0000256" key="2">
    <source>
        <dbReference type="ARBA" id="ARBA00022679"/>
    </source>
</evidence>
<keyword evidence="5 7" id="KW-0067">ATP-binding</keyword>
<feature type="region of interest" description="Disordered" evidence="8">
    <location>
        <begin position="407"/>
        <end position="456"/>
    </location>
</feature>
<evidence type="ECO:0000259" key="9">
    <source>
        <dbReference type="PROSITE" id="PS50290"/>
    </source>
</evidence>
<feature type="compositionally biased region" description="Polar residues" evidence="8">
    <location>
        <begin position="421"/>
        <end position="433"/>
    </location>
</feature>
<dbReference type="PROSITE" id="PS50290">
    <property type="entry name" value="PI3_4_KINASE_3"/>
    <property type="match status" value="1"/>
</dbReference>
<dbReference type="GO" id="GO:0005802">
    <property type="term" value="C:trans-Golgi network"/>
    <property type="evidence" value="ECO:0007669"/>
    <property type="project" value="TreeGrafter"/>
</dbReference>
<feature type="domain" description="PI3K/PI4K catalytic" evidence="9">
    <location>
        <begin position="165"/>
        <end position="577"/>
    </location>
</feature>
<evidence type="ECO:0000256" key="4">
    <source>
        <dbReference type="ARBA" id="ARBA00022777"/>
    </source>
</evidence>